<dbReference type="Proteomes" id="UP000238157">
    <property type="component" value="Unassembled WGS sequence"/>
</dbReference>
<protein>
    <submittedName>
        <fullName evidence="3">Uncharacterized protein</fullName>
    </submittedName>
</protein>
<gene>
    <name evidence="3" type="ORF">CLW00_11924</name>
</gene>
<reference evidence="3 4" key="1">
    <citation type="submission" date="2018-03" db="EMBL/GenBank/DDBJ databases">
        <title>Genomic Encyclopedia of Archaeal and Bacterial Type Strains, Phase II (KMG-II): from individual species to whole genera.</title>
        <authorList>
            <person name="Goeker M."/>
        </authorList>
    </citation>
    <scope>NUCLEOTIDE SEQUENCE [LARGE SCALE GENOMIC DNA]</scope>
    <source>
        <strain evidence="3 4">DSM 27929</strain>
    </source>
</reference>
<dbReference type="AlphaFoldDB" id="A0A2T0WCY4"/>
<organism evidence="3 4">
    <name type="scientific">Mongoliibacter ruber</name>
    <dbReference type="NCBI Taxonomy" id="1750599"/>
    <lineage>
        <taxon>Bacteria</taxon>
        <taxon>Pseudomonadati</taxon>
        <taxon>Bacteroidota</taxon>
        <taxon>Cytophagia</taxon>
        <taxon>Cytophagales</taxon>
        <taxon>Cyclobacteriaceae</taxon>
        <taxon>Mongoliibacter</taxon>
    </lineage>
</organism>
<evidence type="ECO:0000313" key="4">
    <source>
        <dbReference type="Proteomes" id="UP000238157"/>
    </source>
</evidence>
<feature type="region of interest" description="Disordered" evidence="2">
    <location>
        <begin position="377"/>
        <end position="396"/>
    </location>
</feature>
<name>A0A2T0WCY4_9BACT</name>
<sequence length="601" mass="68269">MSSIHSFHIPVMGLGYTVDSPLKVAKFGISSVVSIMDDHLLEEMRRIYFRKYSLPYIPIEEHTEDYRARRVQAYLDMLDQQTKLQVEEIKNQSLTPGTSLFQYFEMLNAKHPLYVDFEKFLAMKDCHEKTILGQSLIERVTTGSIDVNIMTKVDKTNFDKEGNELPRNYSDALSALRGFAKSTLQSAVIFSAGMNPALYSYIEDFEDFFPDTEGHLRKKVVLKVSDYRSAMIQGRFLAKKGIWVSEFRVESGLNCGGHAFATDGLLIGPILEEFKKEKNNLKELLLQTCQQALLLKEKNPLSDEANLKITYQGGIGNAKEDEFLMAHYELDGTGWGSPFLLVPEATSVDQDTLDRILEARKSDYYLSHASPLGVPFNNLRTSSGEEQRKSRIEKNRPGSPCYKKFLTFSTEFSDKPICTASRQYQNLKIKQFQSGGTTQSDLDDVLEKDCLCEGLSAPAILNAGAFPKRNLNAVTICPGPNLAYFKGTFSLKEMVDHIYGKLQIQLDAERPHVFVKELQLYVDYLKKDIQKKLVEPNAKYEAYVEKFSSNLLNGIKYYQDLGKQLLNEAEDLKAKFQFQLEQVENELSGLRQSVKTELQKG</sequence>
<feature type="coiled-coil region" evidence="1">
    <location>
        <begin position="566"/>
        <end position="600"/>
    </location>
</feature>
<comment type="caution">
    <text evidence="3">The sequence shown here is derived from an EMBL/GenBank/DDBJ whole genome shotgun (WGS) entry which is preliminary data.</text>
</comment>
<keyword evidence="4" id="KW-1185">Reference proteome</keyword>
<keyword evidence="1" id="KW-0175">Coiled coil</keyword>
<evidence type="ECO:0000313" key="3">
    <source>
        <dbReference type="EMBL" id="PRY84563.1"/>
    </source>
</evidence>
<evidence type="ECO:0000256" key="2">
    <source>
        <dbReference type="SAM" id="MobiDB-lite"/>
    </source>
</evidence>
<dbReference type="EMBL" id="PVTR01000019">
    <property type="protein sequence ID" value="PRY84563.1"/>
    <property type="molecule type" value="Genomic_DNA"/>
</dbReference>
<proteinExistence type="predicted"/>
<feature type="compositionally biased region" description="Basic and acidic residues" evidence="2">
    <location>
        <begin position="383"/>
        <end position="396"/>
    </location>
</feature>
<dbReference type="OrthoDB" id="9811599at2"/>
<dbReference type="RefSeq" id="WP_106135511.1">
    <property type="nucleotide sequence ID" value="NZ_PVTR01000019.1"/>
</dbReference>
<accession>A0A2T0WCY4</accession>
<evidence type="ECO:0000256" key="1">
    <source>
        <dbReference type="SAM" id="Coils"/>
    </source>
</evidence>